<reference evidence="3" key="2">
    <citation type="submission" date="2015-01" db="EMBL/GenBank/DDBJ databases">
        <title>Evolutionary Origins and Diversification of the Mycorrhizal Mutualists.</title>
        <authorList>
            <consortium name="DOE Joint Genome Institute"/>
            <consortium name="Mycorrhizal Genomics Consortium"/>
            <person name="Kohler A."/>
            <person name="Kuo A."/>
            <person name="Nagy L.G."/>
            <person name="Floudas D."/>
            <person name="Copeland A."/>
            <person name="Barry K.W."/>
            <person name="Cichocki N."/>
            <person name="Veneault-Fourrey C."/>
            <person name="LaButti K."/>
            <person name="Lindquist E.A."/>
            <person name="Lipzen A."/>
            <person name="Lundell T."/>
            <person name="Morin E."/>
            <person name="Murat C."/>
            <person name="Riley R."/>
            <person name="Ohm R."/>
            <person name="Sun H."/>
            <person name="Tunlid A."/>
            <person name="Henrissat B."/>
            <person name="Grigoriev I.V."/>
            <person name="Hibbett D.S."/>
            <person name="Martin F."/>
        </authorList>
    </citation>
    <scope>NUCLEOTIDE SEQUENCE [LARGE SCALE GENOMIC DNA]</scope>
    <source>
        <strain evidence="3">h7</strain>
    </source>
</reference>
<evidence type="ECO:0000313" key="2">
    <source>
        <dbReference type="EMBL" id="KIM35451.1"/>
    </source>
</evidence>
<feature type="region of interest" description="Disordered" evidence="1">
    <location>
        <begin position="266"/>
        <end position="329"/>
    </location>
</feature>
<dbReference type="HOGENOM" id="CLU_664028_0_0_1"/>
<name>A0A0C3BVL1_HEBCY</name>
<sequence length="414" mass="45889">METTYRYPAYSSTLLQRLQGVENTTPPFEAAGMEWGDQLRNDFVTSMSDDGWFDDTNQASSIHLAEVPRSGPLLASDSFAHLVDPPQHEQQSMYSVDLQDTGDTSSLNIVPTPNPPSVNAYPRSYEQFPDSRVEWLEQPELCANPLPGETTRCPRSLTEDPITDYITSPTLYKSLRELSAQGAEQTPQSPSSSWWPRAPSPSLPNPIATDPPFHHVQLPARPPPNPDRSRNENHGVNQPSGTIHYSASPSSTPLWGTYAMTPFTNHISTEPPSHHVQLPARPPPNPDRISRNKIKPSKQKRQPRERENKEEEGEKRKKKKRKDGSESTAGAVTVVRGWVAEDGSLLCLDSPAIVSLSRLPFPPLIDGLEATTDRHHAPYWGFQPGARHFGCCDSKLDEGAPPTAFHNTGNEMKA</sequence>
<organism evidence="2 3">
    <name type="scientific">Hebeloma cylindrosporum</name>
    <dbReference type="NCBI Taxonomy" id="76867"/>
    <lineage>
        <taxon>Eukaryota</taxon>
        <taxon>Fungi</taxon>
        <taxon>Dikarya</taxon>
        <taxon>Basidiomycota</taxon>
        <taxon>Agaricomycotina</taxon>
        <taxon>Agaricomycetes</taxon>
        <taxon>Agaricomycetidae</taxon>
        <taxon>Agaricales</taxon>
        <taxon>Agaricineae</taxon>
        <taxon>Hymenogastraceae</taxon>
        <taxon>Hebeloma</taxon>
    </lineage>
</organism>
<dbReference type="EMBL" id="KN831820">
    <property type="protein sequence ID" value="KIM35451.1"/>
    <property type="molecule type" value="Genomic_DNA"/>
</dbReference>
<dbReference type="AlphaFoldDB" id="A0A0C3BVL1"/>
<proteinExistence type="predicted"/>
<feature type="compositionally biased region" description="Low complexity" evidence="1">
    <location>
        <begin position="187"/>
        <end position="197"/>
    </location>
</feature>
<feature type="region of interest" description="Disordered" evidence="1">
    <location>
        <begin position="179"/>
        <end position="248"/>
    </location>
</feature>
<feature type="compositionally biased region" description="Polar residues" evidence="1">
    <location>
        <begin position="234"/>
        <end position="248"/>
    </location>
</feature>
<accession>A0A0C3BVL1</accession>
<evidence type="ECO:0000313" key="3">
    <source>
        <dbReference type="Proteomes" id="UP000053424"/>
    </source>
</evidence>
<dbReference type="Proteomes" id="UP000053424">
    <property type="component" value="Unassembled WGS sequence"/>
</dbReference>
<protein>
    <submittedName>
        <fullName evidence="2">Uncharacterized protein</fullName>
    </submittedName>
</protein>
<gene>
    <name evidence="2" type="ORF">M413DRAFT_14538</name>
</gene>
<keyword evidence="3" id="KW-1185">Reference proteome</keyword>
<feature type="compositionally biased region" description="Basic and acidic residues" evidence="1">
    <location>
        <begin position="302"/>
        <end position="315"/>
    </location>
</feature>
<reference evidence="2 3" key="1">
    <citation type="submission" date="2014-04" db="EMBL/GenBank/DDBJ databases">
        <authorList>
            <consortium name="DOE Joint Genome Institute"/>
            <person name="Kuo A."/>
            <person name="Gay G."/>
            <person name="Dore J."/>
            <person name="Kohler A."/>
            <person name="Nagy L.G."/>
            <person name="Floudas D."/>
            <person name="Copeland A."/>
            <person name="Barry K.W."/>
            <person name="Cichocki N."/>
            <person name="Veneault-Fourrey C."/>
            <person name="LaButti K."/>
            <person name="Lindquist E.A."/>
            <person name="Lipzen A."/>
            <person name="Lundell T."/>
            <person name="Morin E."/>
            <person name="Murat C."/>
            <person name="Sun H."/>
            <person name="Tunlid A."/>
            <person name="Henrissat B."/>
            <person name="Grigoriev I.V."/>
            <person name="Hibbett D.S."/>
            <person name="Martin F."/>
            <person name="Nordberg H.P."/>
            <person name="Cantor M.N."/>
            <person name="Hua S.X."/>
        </authorList>
    </citation>
    <scope>NUCLEOTIDE SEQUENCE [LARGE SCALE GENOMIC DNA]</scope>
    <source>
        <strain evidence="3">h7</strain>
    </source>
</reference>
<feature type="compositionally biased region" description="Basic residues" evidence="1">
    <location>
        <begin position="291"/>
        <end position="301"/>
    </location>
</feature>
<evidence type="ECO:0000256" key="1">
    <source>
        <dbReference type="SAM" id="MobiDB-lite"/>
    </source>
</evidence>